<dbReference type="OrthoDB" id="4370439at2"/>
<dbReference type="SUPFAM" id="SSF144064">
    <property type="entry name" value="Heme iron utilization protein-like"/>
    <property type="match status" value="1"/>
</dbReference>
<name>A0A1H2J6J3_9ACTN</name>
<accession>A0A1H2J6J3</accession>
<protein>
    <submittedName>
        <fullName evidence="1">Putative hemin transport protein</fullName>
    </submittedName>
</protein>
<dbReference type="RefSeq" id="WP_074850085.1">
    <property type="nucleotide sequence ID" value="NZ_FNLM01000034.1"/>
</dbReference>
<gene>
    <name evidence="1" type="ORF">SAMN04488548_1341755</name>
</gene>
<dbReference type="Gene3D" id="3.40.1570.10">
    <property type="entry name" value="HemS/ChuS/ChuX like domains"/>
    <property type="match status" value="2"/>
</dbReference>
<dbReference type="Proteomes" id="UP000183180">
    <property type="component" value="Unassembled WGS sequence"/>
</dbReference>
<proteinExistence type="predicted"/>
<dbReference type="AlphaFoldDB" id="A0A1H2J6J3"/>
<evidence type="ECO:0000313" key="1">
    <source>
        <dbReference type="EMBL" id="SDU51668.1"/>
    </source>
</evidence>
<dbReference type="STRING" id="158898.SAMN04488548_1341755"/>
<dbReference type="EMBL" id="FNLM01000034">
    <property type="protein sequence ID" value="SDU51668.1"/>
    <property type="molecule type" value="Genomic_DNA"/>
</dbReference>
<sequence>MPDFTDDPTPPSDLETLLGTPGFGDSSISSDIDGIAGRLPSLGEVVGVTVAGPVIMNAVGVHGAPSPLGGPLCVGAEQISLRLNPSRLSSMLQTDPVAQVPPTLRLFDSLGNTAHATYLTENSDRLAFESLLAFDPVSLSTSVPAGHGPGTASESASPGAAFLGPEFIPAALPGRHDTDQIGLFDSILRDGGTSRLRSLSQATGPSGVRVDTRRVIASLEHAALLGMTVTVAAAAPGCMQMCQDRLDGAREHRGQMVLASGSTRVMVNFNHVEQCRVTWSQGAWGPTAAVEIYDRRSRCCLVVTLTGAVTRAAYEAWDHLTGDLTS</sequence>
<organism evidence="1 2">
    <name type="scientific">Gordonia westfalica</name>
    <dbReference type="NCBI Taxonomy" id="158898"/>
    <lineage>
        <taxon>Bacteria</taxon>
        <taxon>Bacillati</taxon>
        <taxon>Actinomycetota</taxon>
        <taxon>Actinomycetes</taxon>
        <taxon>Mycobacteriales</taxon>
        <taxon>Gordoniaceae</taxon>
        <taxon>Gordonia</taxon>
    </lineage>
</organism>
<dbReference type="InterPro" id="IPR053733">
    <property type="entry name" value="Heme_Transport_Util_sf"/>
</dbReference>
<reference evidence="1 2" key="1">
    <citation type="submission" date="2016-10" db="EMBL/GenBank/DDBJ databases">
        <authorList>
            <person name="de Groot N.N."/>
        </authorList>
    </citation>
    <scope>NUCLEOTIDE SEQUENCE [LARGE SCALE GENOMIC DNA]</scope>
    <source>
        <strain evidence="1 2">DSM 44215</strain>
    </source>
</reference>
<evidence type="ECO:0000313" key="2">
    <source>
        <dbReference type="Proteomes" id="UP000183180"/>
    </source>
</evidence>